<evidence type="ECO:0000313" key="7">
    <source>
        <dbReference type="Proteomes" id="UP000441711"/>
    </source>
</evidence>
<dbReference type="AlphaFoldDB" id="A0A6I0L3M5"/>
<dbReference type="EMBL" id="WCUQ01000012">
    <property type="protein sequence ID" value="KAB4121698.1"/>
    <property type="molecule type" value="Genomic_DNA"/>
</dbReference>
<comment type="caution">
    <text evidence="1">The sequence shown here is derived from an EMBL/GenBank/DDBJ whole genome shotgun (WGS) entry which is preliminary data.</text>
</comment>
<dbReference type="Proteomes" id="UP000466952">
    <property type="component" value="Unassembled WGS sequence"/>
</dbReference>
<dbReference type="Proteomes" id="UP000441711">
    <property type="component" value="Unassembled WGS sequence"/>
</dbReference>
<dbReference type="Proteomes" id="UP000434462">
    <property type="component" value="Unassembled WGS sequence"/>
</dbReference>
<accession>A0A6I0L3M5</accession>
<dbReference type="EMBL" id="WCUR01000063">
    <property type="protein sequence ID" value="KAB4113741.1"/>
    <property type="molecule type" value="Genomic_DNA"/>
</dbReference>
<organism evidence="1 7">
    <name type="scientific">Bacteroides uniformis</name>
    <dbReference type="NCBI Taxonomy" id="820"/>
    <lineage>
        <taxon>Bacteria</taxon>
        <taxon>Pseudomonadati</taxon>
        <taxon>Bacteroidota</taxon>
        <taxon>Bacteroidia</taxon>
        <taxon>Bacteroidales</taxon>
        <taxon>Bacteroidaceae</taxon>
        <taxon>Bacteroides</taxon>
    </lineage>
</organism>
<gene>
    <name evidence="4" type="ORF">GAP55_14240</name>
    <name evidence="1" type="ORF">GAQ70_16885</name>
    <name evidence="2" type="ORF">GAQ72_15415</name>
    <name evidence="3" type="ORF">GAQ75_18600</name>
</gene>
<sequence>MIQNIFIQNAADILGDTDSGLTSSQIVKLCSAYAIDFNINIPYTSLPFPADGTVPNKRTALKKNLDKFTPEQQFKIIKELCELEQFKGNLKVKDIKLKLVTRYGHLNTELDSVNEILIDETKHWLNDYPDSLKQYQSALDKFKGNIFERNLLDDLRLSLELLMKGILENEKSLENQLSDLGKFIQDRGGSKELGNMFQKLIEYFSKYQNSYVKHNDNVIEEEIEFVFEITSSFMKHFIRINKL</sequence>
<evidence type="ECO:0000313" key="5">
    <source>
        <dbReference type="Proteomes" id="UP000434462"/>
    </source>
</evidence>
<protein>
    <recommendedName>
        <fullName evidence="9">Abortive infection protein-like C-terminal domain-containing protein</fullName>
    </recommendedName>
</protein>
<evidence type="ECO:0000313" key="6">
    <source>
        <dbReference type="Proteomes" id="UP000438773"/>
    </source>
</evidence>
<evidence type="ECO:0008006" key="9">
    <source>
        <dbReference type="Google" id="ProtNLM"/>
    </source>
</evidence>
<name>A0A6I0L3M5_BACUN</name>
<evidence type="ECO:0000313" key="3">
    <source>
        <dbReference type="EMBL" id="KAB4121698.1"/>
    </source>
</evidence>
<evidence type="ECO:0000313" key="4">
    <source>
        <dbReference type="EMBL" id="KAB4211025.1"/>
    </source>
</evidence>
<evidence type="ECO:0000313" key="1">
    <source>
        <dbReference type="EMBL" id="KAB4108030.1"/>
    </source>
</evidence>
<proteinExistence type="predicted"/>
<evidence type="ECO:0000313" key="2">
    <source>
        <dbReference type="EMBL" id="KAB4113741.1"/>
    </source>
</evidence>
<dbReference type="EMBL" id="WCTR01000010">
    <property type="protein sequence ID" value="KAB4211025.1"/>
    <property type="molecule type" value="Genomic_DNA"/>
</dbReference>
<dbReference type="EMBL" id="WCUP01000012">
    <property type="protein sequence ID" value="KAB4108030.1"/>
    <property type="molecule type" value="Genomic_DNA"/>
</dbReference>
<reference evidence="5 6" key="1">
    <citation type="journal article" date="2019" name="Nat. Med.">
        <title>A library of human gut bacterial isolates paired with longitudinal multiomics data enables mechanistic microbiome research.</title>
        <authorList>
            <person name="Poyet M."/>
            <person name="Groussin M."/>
            <person name="Gibbons S.M."/>
            <person name="Avila-Pacheco J."/>
            <person name="Jiang X."/>
            <person name="Kearney S.M."/>
            <person name="Perrotta A.R."/>
            <person name="Berdy B."/>
            <person name="Zhao S."/>
            <person name="Lieberman T.D."/>
            <person name="Swanson P.K."/>
            <person name="Smith M."/>
            <person name="Roesemann S."/>
            <person name="Alexander J.E."/>
            <person name="Rich S.A."/>
            <person name="Livny J."/>
            <person name="Vlamakis H."/>
            <person name="Clish C."/>
            <person name="Bullock K."/>
            <person name="Deik A."/>
            <person name="Scott J."/>
            <person name="Pierce K.A."/>
            <person name="Xavier R.J."/>
            <person name="Alm E.J."/>
        </authorList>
    </citation>
    <scope>NUCLEOTIDE SEQUENCE [LARGE SCALE GENOMIC DNA]</scope>
    <source>
        <strain evidence="4 8">BIOML-A11</strain>
        <strain evidence="1 7">BIOML-A36</strain>
        <strain evidence="3 6">BIOML-A37</strain>
        <strain evidence="2 5">BIOML-A38</strain>
    </source>
</reference>
<dbReference type="RefSeq" id="WP_005832543.1">
    <property type="nucleotide sequence ID" value="NZ_JADPGA010000011.1"/>
</dbReference>
<evidence type="ECO:0000313" key="8">
    <source>
        <dbReference type="Proteomes" id="UP000466952"/>
    </source>
</evidence>
<dbReference type="Proteomes" id="UP000438773">
    <property type="component" value="Unassembled WGS sequence"/>
</dbReference>